<keyword evidence="2" id="KW-0808">Transferase</keyword>
<dbReference type="AlphaFoldDB" id="A0A9E8RXU5"/>
<sequence length="248" mass="28913">MTYEYFASLYDRLMKEAPYEKWMDFFAKGISRFLPETKDVLDLACGTGEVSVRLYERGFTVTGVDVSEEMLAIAHNKAESKGFTIPFFQQDMRNLESIGPFDVVISFCDSLNYLQTEEDVYKTFQSVFDVLQPNGLFLFDVHSVGKIREFIGNTFADNDDEISYIWNSFPGEASNSVEHELTFFVYDHHTGLYERYDELHKQRTFTIEQYVQWLEETGFVVREVSGDFADQMVTEQTERIFFTAQKPK</sequence>
<dbReference type="CDD" id="cd02440">
    <property type="entry name" value="AdoMet_MTases"/>
    <property type="match status" value="1"/>
</dbReference>
<evidence type="ECO:0000256" key="1">
    <source>
        <dbReference type="ARBA" id="ARBA00022603"/>
    </source>
</evidence>
<dbReference type="PANTHER" id="PTHR43861:SF1">
    <property type="entry name" value="TRANS-ACONITATE 2-METHYLTRANSFERASE"/>
    <property type="match status" value="1"/>
</dbReference>
<evidence type="ECO:0000256" key="2">
    <source>
        <dbReference type="ARBA" id="ARBA00022679"/>
    </source>
</evidence>
<protein>
    <submittedName>
        <fullName evidence="4">Methyltransferase domain-containing protein</fullName>
    </submittedName>
</protein>
<evidence type="ECO:0000313" key="5">
    <source>
        <dbReference type="Proteomes" id="UP001164726"/>
    </source>
</evidence>
<dbReference type="SUPFAM" id="SSF53335">
    <property type="entry name" value="S-adenosyl-L-methionine-dependent methyltransferases"/>
    <property type="match status" value="1"/>
</dbReference>
<gene>
    <name evidence="4" type="ORF">OE105_07735</name>
</gene>
<evidence type="ECO:0000313" key="4">
    <source>
        <dbReference type="EMBL" id="WAA11523.1"/>
    </source>
</evidence>
<dbReference type="PANTHER" id="PTHR43861">
    <property type="entry name" value="TRANS-ACONITATE 2-METHYLTRANSFERASE-RELATED"/>
    <property type="match status" value="1"/>
</dbReference>
<proteinExistence type="predicted"/>
<dbReference type="EMBL" id="CP106877">
    <property type="protein sequence ID" value="WAA11523.1"/>
    <property type="molecule type" value="Genomic_DNA"/>
</dbReference>
<evidence type="ECO:0000259" key="3">
    <source>
        <dbReference type="Pfam" id="PF13649"/>
    </source>
</evidence>
<dbReference type="InterPro" id="IPR041698">
    <property type="entry name" value="Methyltransf_25"/>
</dbReference>
<dbReference type="Pfam" id="PF13649">
    <property type="entry name" value="Methyltransf_25"/>
    <property type="match status" value="1"/>
</dbReference>
<keyword evidence="1 4" id="KW-0489">Methyltransferase</keyword>
<accession>A0A9E8RXU5</accession>
<feature type="domain" description="Methyltransferase" evidence="3">
    <location>
        <begin position="40"/>
        <end position="135"/>
    </location>
</feature>
<dbReference type="InterPro" id="IPR029063">
    <property type="entry name" value="SAM-dependent_MTases_sf"/>
</dbReference>
<dbReference type="Gene3D" id="2.20.25.110">
    <property type="entry name" value="S-adenosyl-L-methionine-dependent methyltransferases"/>
    <property type="match status" value="1"/>
</dbReference>
<name>A0A9E8RXU5_9BACI</name>
<organism evidence="4 5">
    <name type="scientific">Fervidibacillus halotolerans</name>
    <dbReference type="NCBI Taxonomy" id="2980027"/>
    <lineage>
        <taxon>Bacteria</taxon>
        <taxon>Bacillati</taxon>
        <taxon>Bacillota</taxon>
        <taxon>Bacilli</taxon>
        <taxon>Bacillales</taxon>
        <taxon>Bacillaceae</taxon>
        <taxon>Fervidibacillus</taxon>
    </lineage>
</organism>
<dbReference type="Gene3D" id="3.40.50.150">
    <property type="entry name" value="Vaccinia Virus protein VP39"/>
    <property type="match status" value="1"/>
</dbReference>
<reference evidence="4" key="1">
    <citation type="submission" date="2022-09" db="EMBL/GenBank/DDBJ databases">
        <title>Complete Genomes of Fervidibacillus albus and Fervidibacillus halotolerans isolated from tidal flat sediments.</title>
        <authorList>
            <person name="Kwon K.K."/>
            <person name="Yang S.-H."/>
            <person name="Park M.J."/>
            <person name="Oh H.-M."/>
        </authorList>
    </citation>
    <scope>NUCLEOTIDE SEQUENCE</scope>
    <source>
        <strain evidence="4">MEBiC13594</strain>
    </source>
</reference>
<dbReference type="RefSeq" id="WP_275419634.1">
    <property type="nucleotide sequence ID" value="NZ_CP106877.1"/>
</dbReference>
<dbReference type="KEGG" id="fhl:OE105_07735"/>
<dbReference type="GO" id="GO:0008168">
    <property type="term" value="F:methyltransferase activity"/>
    <property type="evidence" value="ECO:0007669"/>
    <property type="project" value="UniProtKB-KW"/>
</dbReference>
<keyword evidence="5" id="KW-1185">Reference proteome</keyword>
<dbReference type="Proteomes" id="UP001164726">
    <property type="component" value="Chromosome"/>
</dbReference>
<dbReference type="GO" id="GO:0032259">
    <property type="term" value="P:methylation"/>
    <property type="evidence" value="ECO:0007669"/>
    <property type="project" value="UniProtKB-KW"/>
</dbReference>